<dbReference type="Gene3D" id="3.10.129.110">
    <property type="entry name" value="Polyketide synthase dehydratase"/>
    <property type="match status" value="1"/>
</dbReference>
<evidence type="ECO:0000256" key="50">
    <source>
        <dbReference type="ARBA" id="ARBA00048571"/>
    </source>
</evidence>
<dbReference type="Gene3D" id="3.40.50.1820">
    <property type="entry name" value="alpha/beta hydrolase"/>
    <property type="match status" value="1"/>
</dbReference>
<evidence type="ECO:0000256" key="2">
    <source>
        <dbReference type="ARBA" id="ARBA00012004"/>
    </source>
</evidence>
<evidence type="ECO:0000256" key="46">
    <source>
        <dbReference type="ARBA" id="ARBA00048281"/>
    </source>
</evidence>
<comment type="catalytic activity">
    <reaction evidence="52">
        <text>holo-[ACP] + acetyl-CoA = acetyl-[ACP] + CoA</text>
        <dbReference type="Rhea" id="RHEA:41788"/>
        <dbReference type="Rhea" id="RHEA-COMP:9621"/>
        <dbReference type="Rhea" id="RHEA-COMP:9685"/>
        <dbReference type="ChEBI" id="CHEBI:57287"/>
        <dbReference type="ChEBI" id="CHEBI:57288"/>
        <dbReference type="ChEBI" id="CHEBI:64479"/>
        <dbReference type="ChEBI" id="CHEBI:78446"/>
        <dbReference type="EC" id="2.3.1.38"/>
    </reaction>
    <physiologicalReaction direction="left-to-right" evidence="52">
        <dbReference type="Rhea" id="RHEA:41789"/>
    </physiologicalReaction>
</comment>
<dbReference type="InterPro" id="IPR042104">
    <property type="entry name" value="PKS_dehydratase_sf"/>
</dbReference>
<dbReference type="Gene3D" id="3.40.47.10">
    <property type="match status" value="1"/>
</dbReference>
<evidence type="ECO:0000256" key="23">
    <source>
        <dbReference type="ARBA" id="ARBA00023332"/>
    </source>
</evidence>
<keyword evidence="20" id="KW-0443">Lipid metabolism</keyword>
<comment type="catalytic activity">
    <reaction evidence="42">
        <text>(2E)-hexenoyl-[ACP] + NADPH + H(+) = hexanoyl-[ACP] + NADP(+)</text>
        <dbReference type="Rhea" id="RHEA:41832"/>
        <dbReference type="Rhea" id="RHEA-COMP:9631"/>
        <dbReference type="Rhea" id="RHEA-COMP:9632"/>
        <dbReference type="ChEBI" id="CHEBI:15378"/>
        <dbReference type="ChEBI" id="CHEBI:57783"/>
        <dbReference type="ChEBI" id="CHEBI:58349"/>
        <dbReference type="ChEBI" id="CHEBI:78458"/>
        <dbReference type="ChEBI" id="CHEBI:78459"/>
    </reaction>
    <physiologicalReaction direction="left-to-right" evidence="42">
        <dbReference type="Rhea" id="RHEA:41833"/>
    </physiologicalReaction>
</comment>
<dbReference type="SMART" id="SM00829">
    <property type="entry name" value="PKS_ER"/>
    <property type="match status" value="1"/>
</dbReference>
<comment type="catalytic activity">
    <reaction evidence="55">
        <text>(2E)-octadecenoyl-[ACP] + NADPH + H(+) = octadecanoyl-[ACP] + NADP(+)</text>
        <dbReference type="Rhea" id="RHEA:41928"/>
        <dbReference type="Rhea" id="RHEA-COMP:9655"/>
        <dbReference type="Rhea" id="RHEA-COMP:9656"/>
        <dbReference type="ChEBI" id="CHEBI:15378"/>
        <dbReference type="ChEBI" id="CHEBI:57783"/>
        <dbReference type="ChEBI" id="CHEBI:58349"/>
        <dbReference type="ChEBI" id="CHEBI:78489"/>
        <dbReference type="ChEBI" id="CHEBI:78495"/>
    </reaction>
    <physiologicalReaction direction="left-to-right" evidence="55">
        <dbReference type="Rhea" id="RHEA:41929"/>
    </physiologicalReaction>
</comment>
<dbReference type="Pfam" id="PF21089">
    <property type="entry name" value="PKS_DH_N"/>
    <property type="match status" value="1"/>
</dbReference>
<dbReference type="GO" id="GO:0004312">
    <property type="term" value="F:fatty acid synthase activity"/>
    <property type="evidence" value="ECO:0007669"/>
    <property type="project" value="UniProtKB-EC"/>
</dbReference>
<dbReference type="EC" id="2.3.1.85" evidence="4"/>
<evidence type="ECO:0000256" key="56">
    <source>
        <dbReference type="ARBA" id="ARBA00049109"/>
    </source>
</evidence>
<evidence type="ECO:0000256" key="3">
    <source>
        <dbReference type="ARBA" id="ARBA00012480"/>
    </source>
</evidence>
<proteinExistence type="predicted"/>
<evidence type="ECO:0000256" key="7">
    <source>
        <dbReference type="ARBA" id="ARBA00018769"/>
    </source>
</evidence>
<evidence type="ECO:0000256" key="64">
    <source>
        <dbReference type="PROSITE-ProRule" id="PRU01363"/>
    </source>
</evidence>
<comment type="catalytic activity">
    <reaction evidence="58">
        <text>3-oxododecanoyl-[ACP] + NADPH + H(+) = (3R)-hydroxydodecanoyl-[ACP] + NADP(+)</text>
        <dbReference type="Rhea" id="RHEA:41872"/>
        <dbReference type="Rhea" id="RHEA-COMP:9641"/>
        <dbReference type="Rhea" id="RHEA-COMP:9642"/>
        <dbReference type="ChEBI" id="CHEBI:15378"/>
        <dbReference type="ChEBI" id="CHEBI:57783"/>
        <dbReference type="ChEBI" id="CHEBI:58349"/>
        <dbReference type="ChEBI" id="CHEBI:78469"/>
        <dbReference type="ChEBI" id="CHEBI:78470"/>
    </reaction>
    <physiologicalReaction direction="left-to-right" evidence="58">
        <dbReference type="Rhea" id="RHEA:41873"/>
    </physiologicalReaction>
</comment>
<dbReference type="CDD" id="cd00833">
    <property type="entry name" value="PKS"/>
    <property type="match status" value="1"/>
</dbReference>
<evidence type="ECO:0000256" key="38">
    <source>
        <dbReference type="ARBA" id="ARBA00047451"/>
    </source>
</evidence>
<keyword evidence="19" id="KW-0520">NAD</keyword>
<dbReference type="InterPro" id="IPR014030">
    <property type="entry name" value="Ketoacyl_synth_N"/>
</dbReference>
<dbReference type="InterPro" id="IPR016035">
    <property type="entry name" value="Acyl_Trfase/lysoPLipase"/>
</dbReference>
<keyword evidence="8" id="KW-0596">Phosphopantetheine</keyword>
<evidence type="ECO:0000259" key="65">
    <source>
        <dbReference type="PROSITE" id="PS50075"/>
    </source>
</evidence>
<dbReference type="Pfam" id="PF00109">
    <property type="entry name" value="ketoacyl-synt"/>
    <property type="match status" value="1"/>
</dbReference>
<dbReference type="GO" id="GO:0016297">
    <property type="term" value="F:fatty acyl-[ACP] hydrolase activity"/>
    <property type="evidence" value="ECO:0007669"/>
    <property type="project" value="UniProtKB-EC"/>
</dbReference>
<dbReference type="EMBL" id="OU900096">
    <property type="protein sequence ID" value="CAH1180924.1"/>
    <property type="molecule type" value="Genomic_DNA"/>
</dbReference>
<gene>
    <name evidence="68" type="ORF">PHYEVI_LOCUS6216</name>
</gene>
<dbReference type="InterPro" id="IPR018201">
    <property type="entry name" value="Ketoacyl_synth_AS"/>
</dbReference>
<dbReference type="OrthoDB" id="6751572at2759"/>
<evidence type="ECO:0000256" key="59">
    <source>
        <dbReference type="ARBA" id="ARBA00049414"/>
    </source>
</evidence>
<comment type="catalytic activity">
    <reaction evidence="57">
        <text>(2E)-tetradecenoyl-[ACP] + NADPH + H(+) = tetradecanoyl-[ACP] + NADP(+)</text>
        <dbReference type="Rhea" id="RHEA:41896"/>
        <dbReference type="Rhea" id="RHEA-COMP:9647"/>
        <dbReference type="Rhea" id="RHEA-COMP:9648"/>
        <dbReference type="ChEBI" id="CHEBI:15378"/>
        <dbReference type="ChEBI" id="CHEBI:57783"/>
        <dbReference type="ChEBI" id="CHEBI:58349"/>
        <dbReference type="ChEBI" id="CHEBI:78475"/>
        <dbReference type="ChEBI" id="CHEBI:78477"/>
    </reaction>
    <physiologicalReaction direction="left-to-right" evidence="57">
        <dbReference type="Rhea" id="RHEA:41897"/>
    </physiologicalReaction>
</comment>
<evidence type="ECO:0000256" key="15">
    <source>
        <dbReference type="ARBA" id="ARBA00022857"/>
    </source>
</evidence>
<keyword evidence="17" id="KW-0007">Acetylation</keyword>
<evidence type="ECO:0000256" key="57">
    <source>
        <dbReference type="ARBA" id="ARBA00049171"/>
    </source>
</evidence>
<evidence type="ECO:0000256" key="30">
    <source>
        <dbReference type="ARBA" id="ARBA00023401"/>
    </source>
</evidence>
<comment type="function">
    <text evidence="32">Fatty acid synthetase is a multifunctional enzyme that catalyzes the de novo biosynthesis of long-chain saturated fatty acids starting from acetyl-CoA and malonyl-CoA in the presence of NADPH. This multifunctional protein contains 7 catalytic activities and a site for the binding of the prosthetic group 4'-phosphopantetheine of the acyl carrier protein ([ACP]) domain.</text>
</comment>
<evidence type="ECO:0000256" key="13">
    <source>
        <dbReference type="ARBA" id="ARBA00022801"/>
    </source>
</evidence>
<comment type="catalytic activity">
    <reaction evidence="28">
        <text>(3R)-hydroxytetradecanoyl-[ACP] = (2E)-tetradecenoyl-[ACP] + H2O</text>
        <dbReference type="Rhea" id="RHEA:41892"/>
        <dbReference type="Rhea" id="RHEA-COMP:9646"/>
        <dbReference type="Rhea" id="RHEA-COMP:9647"/>
        <dbReference type="ChEBI" id="CHEBI:15377"/>
        <dbReference type="ChEBI" id="CHEBI:78474"/>
        <dbReference type="ChEBI" id="CHEBI:78475"/>
    </reaction>
    <physiologicalReaction direction="left-to-right" evidence="28">
        <dbReference type="Rhea" id="RHEA:41893"/>
    </physiologicalReaction>
</comment>
<dbReference type="InterPro" id="IPR057326">
    <property type="entry name" value="KR_dom"/>
</dbReference>
<evidence type="ECO:0000256" key="63">
    <source>
        <dbReference type="ARBA" id="ARBA00049533"/>
    </source>
</evidence>
<comment type="pathway">
    <text evidence="1">Lipid metabolism.</text>
</comment>
<comment type="catalytic activity">
    <reaction evidence="40">
        <text>dodecanoyl-[ACP] + malonyl-[ACP] + H(+) = 3-oxotetradecanoyl-[ACP] + holo-[ACP] + CO2</text>
        <dbReference type="Rhea" id="RHEA:41884"/>
        <dbReference type="Rhea" id="RHEA-COMP:9623"/>
        <dbReference type="Rhea" id="RHEA-COMP:9644"/>
        <dbReference type="Rhea" id="RHEA-COMP:9645"/>
        <dbReference type="Rhea" id="RHEA-COMP:9685"/>
        <dbReference type="ChEBI" id="CHEBI:15378"/>
        <dbReference type="ChEBI" id="CHEBI:16526"/>
        <dbReference type="ChEBI" id="CHEBI:64479"/>
        <dbReference type="ChEBI" id="CHEBI:65264"/>
        <dbReference type="ChEBI" id="CHEBI:78449"/>
        <dbReference type="ChEBI" id="CHEBI:78473"/>
    </reaction>
    <physiologicalReaction direction="left-to-right" evidence="40">
        <dbReference type="Rhea" id="RHEA:41885"/>
    </physiologicalReaction>
</comment>
<dbReference type="InterPro" id="IPR016039">
    <property type="entry name" value="Thiolase-like"/>
</dbReference>
<dbReference type="InterPro" id="IPR009081">
    <property type="entry name" value="PP-bd_ACP"/>
</dbReference>
<evidence type="ECO:0000256" key="62">
    <source>
        <dbReference type="ARBA" id="ARBA00049521"/>
    </source>
</evidence>
<feature type="domain" description="Ketosynthase family 3 (KS3)" evidence="66">
    <location>
        <begin position="4"/>
        <end position="407"/>
    </location>
</feature>
<comment type="catalytic activity">
    <reaction evidence="49">
        <text>a fatty acyl-[ACP] + malonyl-[ACP] + H(+) = a 3-oxoacyl-[ACP] + holo-[ACP] + CO2</text>
        <dbReference type="Rhea" id="RHEA:22836"/>
        <dbReference type="Rhea" id="RHEA-COMP:9623"/>
        <dbReference type="Rhea" id="RHEA-COMP:9685"/>
        <dbReference type="Rhea" id="RHEA-COMP:9916"/>
        <dbReference type="Rhea" id="RHEA-COMP:14125"/>
        <dbReference type="ChEBI" id="CHEBI:15378"/>
        <dbReference type="ChEBI" id="CHEBI:16526"/>
        <dbReference type="ChEBI" id="CHEBI:64479"/>
        <dbReference type="ChEBI" id="CHEBI:78449"/>
        <dbReference type="ChEBI" id="CHEBI:78776"/>
        <dbReference type="ChEBI" id="CHEBI:138651"/>
        <dbReference type="EC" id="2.3.1.41"/>
    </reaction>
    <physiologicalReaction direction="left-to-right" evidence="49">
        <dbReference type="Rhea" id="RHEA:22837"/>
    </physiologicalReaction>
</comment>
<comment type="catalytic activity">
    <reaction evidence="36">
        <text>a (3R)-hydroxyacyl-[ACP] + NADP(+) = a 3-oxoacyl-[ACP] + NADPH + H(+)</text>
        <dbReference type="Rhea" id="RHEA:17397"/>
        <dbReference type="Rhea" id="RHEA-COMP:9916"/>
        <dbReference type="Rhea" id="RHEA-COMP:9945"/>
        <dbReference type="ChEBI" id="CHEBI:15378"/>
        <dbReference type="ChEBI" id="CHEBI:57783"/>
        <dbReference type="ChEBI" id="CHEBI:58349"/>
        <dbReference type="ChEBI" id="CHEBI:78776"/>
        <dbReference type="ChEBI" id="CHEBI:78827"/>
        <dbReference type="EC" id="1.1.1.100"/>
    </reaction>
    <physiologicalReaction direction="right-to-left" evidence="36">
        <dbReference type="Rhea" id="RHEA:17399"/>
    </physiologicalReaction>
</comment>
<dbReference type="InterPro" id="IPR014043">
    <property type="entry name" value="Acyl_transferase_dom"/>
</dbReference>
<comment type="catalytic activity">
    <reaction evidence="45">
        <text>hexadecanoyl-[ACP] + malonyl-[ACP] + H(+) = 3-oxooctadecanoyl-[ACP] + holo-[ACP] + CO2</text>
        <dbReference type="Rhea" id="RHEA:41916"/>
        <dbReference type="Rhea" id="RHEA-COMP:9623"/>
        <dbReference type="Rhea" id="RHEA-COMP:9652"/>
        <dbReference type="Rhea" id="RHEA-COMP:9653"/>
        <dbReference type="Rhea" id="RHEA-COMP:9685"/>
        <dbReference type="ChEBI" id="CHEBI:15378"/>
        <dbReference type="ChEBI" id="CHEBI:16526"/>
        <dbReference type="ChEBI" id="CHEBI:64479"/>
        <dbReference type="ChEBI" id="CHEBI:78449"/>
        <dbReference type="ChEBI" id="CHEBI:78483"/>
        <dbReference type="ChEBI" id="CHEBI:78487"/>
    </reaction>
    <physiologicalReaction direction="left-to-right" evidence="45">
        <dbReference type="Rhea" id="RHEA:41917"/>
    </physiologicalReaction>
</comment>
<comment type="catalytic activity">
    <reaction evidence="31">
        <text>(3R)-hydroxybutanoyl-[ACP] = (2E)-butenoyl-[ACP] + H2O</text>
        <dbReference type="Rhea" id="RHEA:41808"/>
        <dbReference type="Rhea" id="RHEA-COMP:9626"/>
        <dbReference type="Rhea" id="RHEA-COMP:9627"/>
        <dbReference type="ChEBI" id="CHEBI:15377"/>
        <dbReference type="ChEBI" id="CHEBI:78451"/>
        <dbReference type="ChEBI" id="CHEBI:78453"/>
    </reaction>
    <physiologicalReaction direction="left-to-right" evidence="31">
        <dbReference type="Rhea" id="RHEA:41809"/>
    </physiologicalReaction>
</comment>
<dbReference type="InterPro" id="IPR013968">
    <property type="entry name" value="PKS_KR"/>
</dbReference>
<comment type="catalytic activity">
    <reaction evidence="54">
        <text>3-oxotetradecanoyl-[ACP] + NADPH + H(+) = (3R)-hydroxytetradecanoyl-[ACP] + NADP(+)</text>
        <dbReference type="Rhea" id="RHEA:41888"/>
        <dbReference type="Rhea" id="RHEA-COMP:9645"/>
        <dbReference type="Rhea" id="RHEA-COMP:9646"/>
        <dbReference type="ChEBI" id="CHEBI:15378"/>
        <dbReference type="ChEBI" id="CHEBI:57783"/>
        <dbReference type="ChEBI" id="CHEBI:58349"/>
        <dbReference type="ChEBI" id="CHEBI:78473"/>
        <dbReference type="ChEBI" id="CHEBI:78474"/>
    </reaction>
    <physiologicalReaction direction="left-to-right" evidence="54">
        <dbReference type="Rhea" id="RHEA:41889"/>
    </physiologicalReaction>
</comment>
<feature type="domain" description="PKS/mFAS DH" evidence="67">
    <location>
        <begin position="837"/>
        <end position="1111"/>
    </location>
</feature>
<protein>
    <recommendedName>
        <fullName evidence="7">Fatty acid synthase</fullName>
        <ecNumber evidence="5">1.1.1.100</ecNumber>
        <ecNumber evidence="2">1.3.1.39</ecNumber>
        <ecNumber evidence="6">2.3.1.41</ecNumber>
        <ecNumber evidence="4">2.3.1.85</ecNumber>
        <ecNumber evidence="3">3.1.2.14</ecNumber>
    </recommendedName>
</protein>
<comment type="catalytic activity">
    <reaction evidence="24">
        <text>(3R)-hydroxydodecanoyl-[ACP] = (2E)-dodecenoyl-[ACP] + H2O</text>
        <dbReference type="Rhea" id="RHEA:41876"/>
        <dbReference type="Rhea" id="RHEA-COMP:9642"/>
        <dbReference type="Rhea" id="RHEA-COMP:9643"/>
        <dbReference type="ChEBI" id="CHEBI:15377"/>
        <dbReference type="ChEBI" id="CHEBI:78470"/>
        <dbReference type="ChEBI" id="CHEBI:78472"/>
    </reaction>
    <physiologicalReaction direction="left-to-right" evidence="24">
        <dbReference type="Rhea" id="RHEA:41877"/>
    </physiologicalReaction>
</comment>
<comment type="catalytic activity">
    <reaction evidence="39">
        <text>(2E)-butenoyl-[ACP] + NADPH + H(+) = butanoyl-[ACP] + NADP(+)</text>
        <dbReference type="Rhea" id="RHEA:41812"/>
        <dbReference type="Rhea" id="RHEA-COMP:9627"/>
        <dbReference type="Rhea" id="RHEA-COMP:9628"/>
        <dbReference type="ChEBI" id="CHEBI:15378"/>
        <dbReference type="ChEBI" id="CHEBI:57783"/>
        <dbReference type="ChEBI" id="CHEBI:58349"/>
        <dbReference type="ChEBI" id="CHEBI:78453"/>
        <dbReference type="ChEBI" id="CHEBI:78454"/>
    </reaction>
    <physiologicalReaction direction="left-to-right" evidence="39">
        <dbReference type="Rhea" id="RHEA:41813"/>
    </physiologicalReaction>
</comment>
<evidence type="ECO:0000256" key="11">
    <source>
        <dbReference type="ARBA" id="ARBA00022679"/>
    </source>
</evidence>
<evidence type="ECO:0000256" key="35">
    <source>
        <dbReference type="ARBA" id="ARBA00047394"/>
    </source>
</evidence>
<keyword evidence="9" id="KW-0444">Lipid biosynthesis</keyword>
<keyword evidence="14" id="KW-0276">Fatty acid metabolism</keyword>
<evidence type="ECO:0000256" key="49">
    <source>
        <dbReference type="ARBA" id="ARBA00048506"/>
    </source>
</evidence>
<evidence type="ECO:0000313" key="69">
    <source>
        <dbReference type="Proteomes" id="UP001153712"/>
    </source>
</evidence>
<dbReference type="InterPro" id="IPR032821">
    <property type="entry name" value="PKS_assoc"/>
</dbReference>
<keyword evidence="69" id="KW-1185">Reference proteome</keyword>
<evidence type="ECO:0000256" key="29">
    <source>
        <dbReference type="ARBA" id="ARBA00023399"/>
    </source>
</evidence>
<comment type="catalytic activity">
    <reaction evidence="33">
        <text>acetyl-CoA + n malonyl-CoA + 2n NADPH + 2n H(+) = a long-chain fatty acid + (n+1) CoA + n CO2 + 2n NADP(+).</text>
        <dbReference type="EC" id="2.3.1.85"/>
    </reaction>
</comment>
<dbReference type="Gene3D" id="1.10.1200.10">
    <property type="entry name" value="ACP-like"/>
    <property type="match status" value="1"/>
</dbReference>
<dbReference type="InterPro" id="IPR011032">
    <property type="entry name" value="GroES-like_sf"/>
</dbReference>
<dbReference type="SUPFAM" id="SSF51735">
    <property type="entry name" value="NAD(P)-binding Rossmann-fold domains"/>
    <property type="match status" value="2"/>
</dbReference>
<comment type="catalytic activity">
    <reaction evidence="47">
        <text>tetradecanoyl-[ACP] + H2O = tetradecanoate + holo-[ACP] + H(+)</text>
        <dbReference type="Rhea" id="RHEA:30123"/>
        <dbReference type="Rhea" id="RHEA-COMP:9648"/>
        <dbReference type="Rhea" id="RHEA-COMP:9685"/>
        <dbReference type="ChEBI" id="CHEBI:15377"/>
        <dbReference type="ChEBI" id="CHEBI:15378"/>
        <dbReference type="ChEBI" id="CHEBI:30807"/>
        <dbReference type="ChEBI" id="CHEBI:64479"/>
        <dbReference type="ChEBI" id="CHEBI:78477"/>
        <dbReference type="EC" id="3.1.2.14"/>
    </reaction>
    <physiologicalReaction direction="left-to-right" evidence="47">
        <dbReference type="Rhea" id="RHEA:30124"/>
    </physiologicalReaction>
</comment>
<evidence type="ECO:0000256" key="55">
    <source>
        <dbReference type="ARBA" id="ARBA00049019"/>
    </source>
</evidence>
<dbReference type="Pfam" id="PF21149">
    <property type="entry name" value="FAS_pseudo-KR"/>
    <property type="match status" value="1"/>
</dbReference>
<comment type="catalytic activity">
    <reaction evidence="63">
        <text>octanoyl-[ACP] + malonyl-[ACP] + H(+) = 3-oxodecanoyl-[ACP] + holo-[ACP] + CO2</text>
        <dbReference type="Rhea" id="RHEA:41852"/>
        <dbReference type="Rhea" id="RHEA-COMP:9623"/>
        <dbReference type="Rhea" id="RHEA-COMP:9636"/>
        <dbReference type="Rhea" id="RHEA-COMP:9637"/>
        <dbReference type="Rhea" id="RHEA-COMP:9685"/>
        <dbReference type="ChEBI" id="CHEBI:15378"/>
        <dbReference type="ChEBI" id="CHEBI:16526"/>
        <dbReference type="ChEBI" id="CHEBI:64479"/>
        <dbReference type="ChEBI" id="CHEBI:78449"/>
        <dbReference type="ChEBI" id="CHEBI:78463"/>
        <dbReference type="ChEBI" id="CHEBI:78464"/>
    </reaction>
    <physiologicalReaction direction="left-to-right" evidence="63">
        <dbReference type="Rhea" id="RHEA:41853"/>
    </physiologicalReaction>
</comment>
<dbReference type="GO" id="GO:0004315">
    <property type="term" value="F:3-oxoacyl-[acyl-carrier-protein] synthase activity"/>
    <property type="evidence" value="ECO:0007669"/>
    <property type="project" value="UniProtKB-EC"/>
</dbReference>
<evidence type="ECO:0000256" key="10">
    <source>
        <dbReference type="ARBA" id="ARBA00022553"/>
    </source>
</evidence>
<evidence type="ECO:0000256" key="14">
    <source>
        <dbReference type="ARBA" id="ARBA00022832"/>
    </source>
</evidence>
<dbReference type="Pfam" id="PF08659">
    <property type="entry name" value="KR"/>
    <property type="match status" value="1"/>
</dbReference>
<dbReference type="Gene3D" id="3.40.50.720">
    <property type="entry name" value="NAD(P)-binding Rossmann-like Domain"/>
    <property type="match status" value="1"/>
</dbReference>
<evidence type="ECO:0000256" key="61">
    <source>
        <dbReference type="ARBA" id="ARBA00049449"/>
    </source>
</evidence>
<dbReference type="InterPro" id="IPR001227">
    <property type="entry name" value="Ac_transferase_dom_sf"/>
</dbReference>
<evidence type="ECO:0000256" key="39">
    <source>
        <dbReference type="ARBA" id="ARBA00047500"/>
    </source>
</evidence>
<keyword evidence="15" id="KW-0521">NADP</keyword>
<feature type="domain" description="Carrier" evidence="65">
    <location>
        <begin position="1928"/>
        <end position="2005"/>
    </location>
</feature>
<evidence type="ECO:0000256" key="8">
    <source>
        <dbReference type="ARBA" id="ARBA00022450"/>
    </source>
</evidence>
<dbReference type="GO" id="GO:0141148">
    <property type="term" value="F:enoyl-[acyl-carrier-protein] reductase (NADPH) activity"/>
    <property type="evidence" value="ECO:0007669"/>
    <property type="project" value="UniProtKB-EC"/>
</dbReference>
<evidence type="ECO:0000256" key="24">
    <source>
        <dbReference type="ARBA" id="ARBA00023351"/>
    </source>
</evidence>
<name>A0A9P0GWR9_PHYSR</name>
<dbReference type="PROSITE" id="PS50075">
    <property type="entry name" value="CARRIER"/>
    <property type="match status" value="1"/>
</dbReference>
<dbReference type="InterPro" id="IPR016036">
    <property type="entry name" value="Malonyl_transacylase_ACP-bd"/>
</dbReference>
<comment type="catalytic activity">
    <reaction evidence="53">
        <text>hexadecanoyl-[ACP] + H2O = hexadecanoate + holo-[ACP] + H(+)</text>
        <dbReference type="Rhea" id="RHEA:41932"/>
        <dbReference type="Rhea" id="RHEA-COMP:9652"/>
        <dbReference type="Rhea" id="RHEA-COMP:9685"/>
        <dbReference type="ChEBI" id="CHEBI:7896"/>
        <dbReference type="ChEBI" id="CHEBI:15377"/>
        <dbReference type="ChEBI" id="CHEBI:15378"/>
        <dbReference type="ChEBI" id="CHEBI:64479"/>
        <dbReference type="ChEBI" id="CHEBI:78483"/>
        <dbReference type="EC" id="3.1.2.14"/>
    </reaction>
    <physiologicalReaction direction="left-to-right" evidence="53">
        <dbReference type="Rhea" id="RHEA:41933"/>
    </physiologicalReaction>
</comment>
<evidence type="ECO:0000256" key="32">
    <source>
        <dbReference type="ARBA" id="ARBA00023442"/>
    </source>
</evidence>
<comment type="catalytic activity">
    <reaction evidence="30">
        <text>(3R)-hydroxyhexadecanoyl-[ACP] = (2E)-hexadecenoyl-[ACP] + H2O</text>
        <dbReference type="Rhea" id="RHEA:41908"/>
        <dbReference type="Rhea" id="RHEA-COMP:9650"/>
        <dbReference type="Rhea" id="RHEA-COMP:9651"/>
        <dbReference type="ChEBI" id="CHEBI:15377"/>
        <dbReference type="ChEBI" id="CHEBI:78480"/>
        <dbReference type="ChEBI" id="CHEBI:78481"/>
    </reaction>
    <physiologicalReaction direction="left-to-right" evidence="30">
        <dbReference type="Rhea" id="RHEA:41909"/>
    </physiologicalReaction>
</comment>
<evidence type="ECO:0000256" key="6">
    <source>
        <dbReference type="ARBA" id="ARBA00013191"/>
    </source>
</evidence>
<evidence type="ECO:0000259" key="67">
    <source>
        <dbReference type="PROSITE" id="PS52019"/>
    </source>
</evidence>
<dbReference type="InterPro" id="IPR014031">
    <property type="entry name" value="Ketoacyl_synth_C"/>
</dbReference>
<comment type="catalytic activity">
    <reaction evidence="50">
        <text>3-oxohexanoyl-[ACP] + NADPH + H(+) = (3R)-hydroxyhexanoyl-[ACP] + NADP(+)</text>
        <dbReference type="Rhea" id="RHEA:41824"/>
        <dbReference type="Rhea" id="RHEA-COMP:9629"/>
        <dbReference type="Rhea" id="RHEA-COMP:9630"/>
        <dbReference type="ChEBI" id="CHEBI:15378"/>
        <dbReference type="ChEBI" id="CHEBI:57783"/>
        <dbReference type="ChEBI" id="CHEBI:58349"/>
        <dbReference type="ChEBI" id="CHEBI:78456"/>
        <dbReference type="ChEBI" id="CHEBI:78457"/>
    </reaction>
    <physiologicalReaction direction="left-to-right" evidence="50">
        <dbReference type="Rhea" id="RHEA:41825"/>
    </physiologicalReaction>
</comment>
<comment type="catalytic activity">
    <reaction evidence="35">
        <text>hexanoyl-[ACP] + malonyl-[ACP] + H(+) = 3-oxooctanoyl-[ACP] + holo-[ACP] + CO2</text>
        <dbReference type="Rhea" id="RHEA:41836"/>
        <dbReference type="Rhea" id="RHEA-COMP:9623"/>
        <dbReference type="Rhea" id="RHEA-COMP:9632"/>
        <dbReference type="Rhea" id="RHEA-COMP:9633"/>
        <dbReference type="Rhea" id="RHEA-COMP:9685"/>
        <dbReference type="ChEBI" id="CHEBI:15378"/>
        <dbReference type="ChEBI" id="CHEBI:16526"/>
        <dbReference type="ChEBI" id="CHEBI:64479"/>
        <dbReference type="ChEBI" id="CHEBI:78449"/>
        <dbReference type="ChEBI" id="CHEBI:78459"/>
        <dbReference type="ChEBI" id="CHEBI:78460"/>
    </reaction>
    <physiologicalReaction direction="left-to-right" evidence="35">
        <dbReference type="Rhea" id="RHEA:41837"/>
    </physiologicalReaction>
</comment>
<evidence type="ECO:0000256" key="4">
    <source>
        <dbReference type="ARBA" id="ARBA00012873"/>
    </source>
</evidence>
<dbReference type="Pfam" id="PF00698">
    <property type="entry name" value="Acyl_transf_1"/>
    <property type="match status" value="1"/>
</dbReference>
<dbReference type="CDD" id="cd08954">
    <property type="entry name" value="KR_1_FAS_SDR_x"/>
    <property type="match status" value="1"/>
</dbReference>
<feature type="region of interest" description="N-terminal hotdog fold" evidence="64">
    <location>
        <begin position="837"/>
        <end position="956"/>
    </location>
</feature>
<dbReference type="SUPFAM" id="SSF50129">
    <property type="entry name" value="GroES-like"/>
    <property type="match status" value="1"/>
</dbReference>
<comment type="catalytic activity">
    <reaction evidence="56">
        <text>decanoyl-[ACP] + malonyl-[ACP] + H(+) = 3-oxododecanoyl-[ACP] + holo-[ACP] + CO2</text>
        <dbReference type="Rhea" id="RHEA:41868"/>
        <dbReference type="Rhea" id="RHEA-COMP:9623"/>
        <dbReference type="Rhea" id="RHEA-COMP:9640"/>
        <dbReference type="Rhea" id="RHEA-COMP:9641"/>
        <dbReference type="Rhea" id="RHEA-COMP:9685"/>
        <dbReference type="ChEBI" id="CHEBI:15378"/>
        <dbReference type="ChEBI" id="CHEBI:16526"/>
        <dbReference type="ChEBI" id="CHEBI:64479"/>
        <dbReference type="ChEBI" id="CHEBI:78449"/>
        <dbReference type="ChEBI" id="CHEBI:78468"/>
        <dbReference type="ChEBI" id="CHEBI:78469"/>
    </reaction>
    <physiologicalReaction direction="left-to-right" evidence="56">
        <dbReference type="Rhea" id="RHEA:41869"/>
    </physiologicalReaction>
</comment>
<comment type="catalytic activity">
    <reaction evidence="44">
        <text>acetyl-[ACP] + malonyl-[ACP] + H(+) = 3-oxobutanoyl-[ACP] + holo-[ACP] + CO2</text>
        <dbReference type="Rhea" id="RHEA:41800"/>
        <dbReference type="Rhea" id="RHEA-COMP:9621"/>
        <dbReference type="Rhea" id="RHEA-COMP:9623"/>
        <dbReference type="Rhea" id="RHEA-COMP:9625"/>
        <dbReference type="Rhea" id="RHEA-COMP:9685"/>
        <dbReference type="ChEBI" id="CHEBI:15378"/>
        <dbReference type="ChEBI" id="CHEBI:16526"/>
        <dbReference type="ChEBI" id="CHEBI:64479"/>
        <dbReference type="ChEBI" id="CHEBI:78446"/>
        <dbReference type="ChEBI" id="CHEBI:78449"/>
        <dbReference type="ChEBI" id="CHEBI:78450"/>
    </reaction>
    <physiologicalReaction direction="left-to-right" evidence="44">
        <dbReference type="Rhea" id="RHEA:41801"/>
    </physiologicalReaction>
</comment>
<dbReference type="InterPro" id="IPR050091">
    <property type="entry name" value="PKS_NRPS_Biosynth_Enz"/>
</dbReference>
<comment type="catalytic activity">
    <reaction evidence="29">
        <text>(3R)-hydroxyoctadecanoyl-[ACP] = (2E)-octadecenoyl-[ACP] + H2O</text>
        <dbReference type="Rhea" id="RHEA:41924"/>
        <dbReference type="Rhea" id="RHEA-COMP:9654"/>
        <dbReference type="Rhea" id="RHEA-COMP:9655"/>
        <dbReference type="ChEBI" id="CHEBI:15377"/>
        <dbReference type="ChEBI" id="CHEBI:78488"/>
        <dbReference type="ChEBI" id="CHEBI:78489"/>
    </reaction>
    <physiologicalReaction direction="left-to-right" evidence="29">
        <dbReference type="Rhea" id="RHEA:41925"/>
    </physiologicalReaction>
</comment>
<evidence type="ECO:0000313" key="68">
    <source>
        <dbReference type="EMBL" id="CAH1180924.1"/>
    </source>
</evidence>
<evidence type="ECO:0000256" key="28">
    <source>
        <dbReference type="ARBA" id="ARBA00023398"/>
    </source>
</evidence>
<evidence type="ECO:0000259" key="66">
    <source>
        <dbReference type="PROSITE" id="PS52004"/>
    </source>
</evidence>
<comment type="catalytic activity">
    <reaction evidence="59">
        <text>3-oxohexadecanoyl-[ACP] + NADPH + H(+) = (3R)-hydroxyhexadecanoyl-[ACP] + NADP(+)</text>
        <dbReference type="Rhea" id="RHEA:41904"/>
        <dbReference type="Rhea" id="RHEA-COMP:9649"/>
        <dbReference type="Rhea" id="RHEA-COMP:9650"/>
        <dbReference type="ChEBI" id="CHEBI:15378"/>
        <dbReference type="ChEBI" id="CHEBI:57783"/>
        <dbReference type="ChEBI" id="CHEBI:58349"/>
        <dbReference type="ChEBI" id="CHEBI:78478"/>
        <dbReference type="ChEBI" id="CHEBI:78480"/>
    </reaction>
    <physiologicalReaction direction="left-to-right" evidence="59">
        <dbReference type="Rhea" id="RHEA:41905"/>
    </physiologicalReaction>
</comment>
<evidence type="ECO:0000256" key="21">
    <source>
        <dbReference type="ARBA" id="ARBA00023160"/>
    </source>
</evidence>
<evidence type="ECO:0000256" key="20">
    <source>
        <dbReference type="ARBA" id="ARBA00023098"/>
    </source>
</evidence>
<keyword evidence="16" id="KW-0663">Pyridoxal phosphate</keyword>
<dbReference type="EC" id="2.3.1.41" evidence="6"/>
<keyword evidence="12" id="KW-0702">S-nitrosylation</keyword>
<dbReference type="Gene3D" id="3.90.180.10">
    <property type="entry name" value="Medium-chain alcohol dehydrogenases, catalytic domain"/>
    <property type="match status" value="1"/>
</dbReference>
<dbReference type="PANTHER" id="PTHR43775">
    <property type="entry name" value="FATTY ACID SYNTHASE"/>
    <property type="match status" value="1"/>
</dbReference>
<comment type="catalytic activity">
    <reaction evidence="60">
        <text>3-oxooctanoyl-[ACP] + NADPH + H(+) = (3R)-hydroxyoctanoyl-[ACP] + NADP(+)</text>
        <dbReference type="Rhea" id="RHEA:41840"/>
        <dbReference type="Rhea" id="RHEA-COMP:9633"/>
        <dbReference type="Rhea" id="RHEA-COMP:9634"/>
        <dbReference type="ChEBI" id="CHEBI:15378"/>
        <dbReference type="ChEBI" id="CHEBI:57783"/>
        <dbReference type="ChEBI" id="CHEBI:58349"/>
        <dbReference type="ChEBI" id="CHEBI:78460"/>
        <dbReference type="ChEBI" id="CHEBI:78461"/>
    </reaction>
    <physiologicalReaction direction="left-to-right" evidence="60">
        <dbReference type="Rhea" id="RHEA:41841"/>
    </physiologicalReaction>
</comment>
<comment type="catalytic activity">
    <reaction evidence="23">
        <text>(3R)-hydroxyoctanoyl-[ACP] = (2E)-octenoyl-[ACP] + H2O</text>
        <dbReference type="Rhea" id="RHEA:41844"/>
        <dbReference type="Rhea" id="RHEA-COMP:9634"/>
        <dbReference type="Rhea" id="RHEA-COMP:9635"/>
        <dbReference type="ChEBI" id="CHEBI:15377"/>
        <dbReference type="ChEBI" id="CHEBI:78461"/>
        <dbReference type="ChEBI" id="CHEBI:78462"/>
    </reaction>
    <physiologicalReaction direction="left-to-right" evidence="23">
        <dbReference type="Rhea" id="RHEA:41845"/>
    </physiologicalReaction>
</comment>
<comment type="catalytic activity">
    <reaction evidence="43">
        <text>3-oxobutanoyl-[ACP] + NADPH + H(+) = (3R)-hydroxybutanoyl-[ACP] + NADP(+)</text>
        <dbReference type="Rhea" id="RHEA:41804"/>
        <dbReference type="Rhea" id="RHEA-COMP:9625"/>
        <dbReference type="Rhea" id="RHEA-COMP:9626"/>
        <dbReference type="ChEBI" id="CHEBI:15378"/>
        <dbReference type="ChEBI" id="CHEBI:57783"/>
        <dbReference type="ChEBI" id="CHEBI:58349"/>
        <dbReference type="ChEBI" id="CHEBI:78450"/>
        <dbReference type="ChEBI" id="CHEBI:78451"/>
    </reaction>
    <physiologicalReaction direction="left-to-right" evidence="43">
        <dbReference type="Rhea" id="RHEA:41805"/>
    </physiologicalReaction>
</comment>
<dbReference type="InterPro" id="IPR020843">
    <property type="entry name" value="ER"/>
</dbReference>
<evidence type="ECO:0000256" key="52">
    <source>
        <dbReference type="ARBA" id="ARBA00048691"/>
    </source>
</evidence>
<comment type="catalytic activity">
    <reaction evidence="27">
        <text>a (3R)-hydroxyacyl-[ACP] = a (2E)-enoyl-[ACP] + H2O</text>
        <dbReference type="Rhea" id="RHEA:13097"/>
        <dbReference type="Rhea" id="RHEA-COMP:9925"/>
        <dbReference type="Rhea" id="RHEA-COMP:9945"/>
        <dbReference type="ChEBI" id="CHEBI:15377"/>
        <dbReference type="ChEBI" id="CHEBI:78784"/>
        <dbReference type="ChEBI" id="CHEBI:78827"/>
        <dbReference type="EC" id="4.2.1.59"/>
    </reaction>
    <physiologicalReaction direction="left-to-right" evidence="27">
        <dbReference type="Rhea" id="RHEA:13098"/>
    </physiologicalReaction>
</comment>
<dbReference type="GO" id="GO:0004313">
    <property type="term" value="F:[acyl-carrier-protein] S-acetyltransferase activity"/>
    <property type="evidence" value="ECO:0007669"/>
    <property type="project" value="UniProtKB-EC"/>
</dbReference>
<dbReference type="InterPro" id="IPR049900">
    <property type="entry name" value="PKS_mFAS_DH"/>
</dbReference>
<evidence type="ECO:0000256" key="47">
    <source>
        <dbReference type="ARBA" id="ARBA00048289"/>
    </source>
</evidence>
<keyword evidence="21" id="KW-0275">Fatty acid biosynthesis</keyword>
<evidence type="ECO:0000256" key="5">
    <source>
        <dbReference type="ARBA" id="ARBA00012948"/>
    </source>
</evidence>
<keyword evidence="10" id="KW-0597">Phosphoprotein</keyword>
<dbReference type="Pfam" id="PF02801">
    <property type="entry name" value="Ketoacyl-synt_C"/>
    <property type="match status" value="1"/>
</dbReference>
<evidence type="ECO:0000256" key="37">
    <source>
        <dbReference type="ARBA" id="ARBA00047440"/>
    </source>
</evidence>
<evidence type="ECO:0000256" key="27">
    <source>
        <dbReference type="ARBA" id="ARBA00023394"/>
    </source>
</evidence>
<keyword evidence="11" id="KW-0808">Transferase</keyword>
<evidence type="ECO:0000256" key="17">
    <source>
        <dbReference type="ARBA" id="ARBA00022990"/>
    </source>
</evidence>
<dbReference type="InterPro" id="IPR036736">
    <property type="entry name" value="ACP-like_sf"/>
</dbReference>
<dbReference type="EC" id="1.1.1.100" evidence="5"/>
<dbReference type="SMART" id="SM00822">
    <property type="entry name" value="PKS_KR"/>
    <property type="match status" value="1"/>
</dbReference>
<dbReference type="PROSITE" id="PS52019">
    <property type="entry name" value="PKS_MFAS_DH"/>
    <property type="match status" value="1"/>
</dbReference>
<feature type="region of interest" description="C-terminal hotdog fold" evidence="64">
    <location>
        <begin position="969"/>
        <end position="1111"/>
    </location>
</feature>
<dbReference type="GO" id="GO:0006633">
    <property type="term" value="P:fatty acid biosynthetic process"/>
    <property type="evidence" value="ECO:0007669"/>
    <property type="project" value="UniProtKB-KW"/>
</dbReference>
<dbReference type="Pfam" id="PF00550">
    <property type="entry name" value="PP-binding"/>
    <property type="match status" value="1"/>
</dbReference>
<dbReference type="EC" id="3.1.2.14" evidence="3"/>
<dbReference type="PROSITE" id="PS00606">
    <property type="entry name" value="KS3_1"/>
    <property type="match status" value="1"/>
</dbReference>
<keyword evidence="13" id="KW-0378">Hydrolase</keyword>
<dbReference type="InterPro" id="IPR001031">
    <property type="entry name" value="Thioesterase"/>
</dbReference>
<dbReference type="Gene3D" id="3.30.70.3290">
    <property type="match status" value="1"/>
</dbReference>
<evidence type="ECO:0000256" key="26">
    <source>
        <dbReference type="ARBA" id="ARBA00023388"/>
    </source>
</evidence>
<dbReference type="Proteomes" id="UP001153712">
    <property type="component" value="Chromosome 3"/>
</dbReference>
<evidence type="ECO:0000256" key="12">
    <source>
        <dbReference type="ARBA" id="ARBA00022799"/>
    </source>
</evidence>
<dbReference type="InterPro" id="IPR020841">
    <property type="entry name" value="PKS_Beta-ketoAc_synthase_dom"/>
</dbReference>
<dbReference type="Pfam" id="PF00975">
    <property type="entry name" value="Thioesterase"/>
    <property type="match status" value="1"/>
</dbReference>
<feature type="active site" description="Proton donor; for dehydratase activity" evidence="64">
    <location>
        <position position="1019"/>
    </location>
</feature>
<comment type="catalytic activity">
    <reaction evidence="41">
        <text>(2E)-hexadecenoyl-[ACP] + NADPH + H(+) = hexadecanoyl-[ACP] + NADP(+)</text>
        <dbReference type="Rhea" id="RHEA:41912"/>
        <dbReference type="Rhea" id="RHEA-COMP:9651"/>
        <dbReference type="Rhea" id="RHEA-COMP:9652"/>
        <dbReference type="ChEBI" id="CHEBI:15378"/>
        <dbReference type="ChEBI" id="CHEBI:57783"/>
        <dbReference type="ChEBI" id="CHEBI:58349"/>
        <dbReference type="ChEBI" id="CHEBI:78481"/>
        <dbReference type="ChEBI" id="CHEBI:78483"/>
    </reaction>
    <physiologicalReaction direction="left-to-right" evidence="41">
        <dbReference type="Rhea" id="RHEA:41913"/>
    </physiologicalReaction>
</comment>
<dbReference type="PROSITE" id="PS52004">
    <property type="entry name" value="KS3_2"/>
    <property type="match status" value="1"/>
</dbReference>
<evidence type="ECO:0000256" key="44">
    <source>
        <dbReference type="ARBA" id="ARBA00047961"/>
    </source>
</evidence>
<comment type="catalytic activity">
    <reaction evidence="34">
        <text>3-oxooctadecanoyl-[ACP] + NADPH + H(+) = (3R)-hydroxyoctadecanoyl-[ACP] + NADP(+)</text>
        <dbReference type="Rhea" id="RHEA:41920"/>
        <dbReference type="Rhea" id="RHEA-COMP:9653"/>
        <dbReference type="Rhea" id="RHEA-COMP:9654"/>
        <dbReference type="ChEBI" id="CHEBI:15378"/>
        <dbReference type="ChEBI" id="CHEBI:57783"/>
        <dbReference type="ChEBI" id="CHEBI:58349"/>
        <dbReference type="ChEBI" id="CHEBI:78487"/>
        <dbReference type="ChEBI" id="CHEBI:78488"/>
    </reaction>
    <physiologicalReaction direction="left-to-right" evidence="34">
        <dbReference type="Rhea" id="RHEA:41921"/>
    </physiologicalReaction>
</comment>
<dbReference type="SMART" id="SM00827">
    <property type="entry name" value="PKS_AT"/>
    <property type="match status" value="1"/>
</dbReference>
<evidence type="ECO:0000256" key="45">
    <source>
        <dbReference type="ARBA" id="ARBA00048051"/>
    </source>
</evidence>
<dbReference type="Gene3D" id="3.40.366.10">
    <property type="entry name" value="Malonyl-Coenzyme A Acyl Carrier Protein, domain 2"/>
    <property type="match status" value="1"/>
</dbReference>
<accession>A0A9P0GWR9</accession>
<evidence type="ECO:0000256" key="31">
    <source>
        <dbReference type="ARBA" id="ARBA00023402"/>
    </source>
</evidence>
<dbReference type="GO" id="GO:0019171">
    <property type="term" value="F:(3R)-hydroxyacyl-[acyl-carrier-protein] dehydratase activity"/>
    <property type="evidence" value="ECO:0007669"/>
    <property type="project" value="UniProtKB-EC"/>
</dbReference>
<dbReference type="PANTHER" id="PTHR43775:SF7">
    <property type="entry name" value="FATTY ACID SYNTHASE"/>
    <property type="match status" value="1"/>
</dbReference>
<evidence type="ECO:0000256" key="36">
    <source>
        <dbReference type="ARBA" id="ARBA00047400"/>
    </source>
</evidence>
<comment type="catalytic activity">
    <reaction evidence="25">
        <text>(3R)-hydroxyhexanoyl-[ACP] = (2E)-hexenoyl-[ACP] + H2O</text>
        <dbReference type="Rhea" id="RHEA:41828"/>
        <dbReference type="Rhea" id="RHEA-COMP:9630"/>
        <dbReference type="Rhea" id="RHEA-COMP:9631"/>
        <dbReference type="ChEBI" id="CHEBI:15377"/>
        <dbReference type="ChEBI" id="CHEBI:78457"/>
        <dbReference type="ChEBI" id="CHEBI:78458"/>
    </reaction>
    <physiologicalReaction direction="left-to-right" evidence="25">
        <dbReference type="Rhea" id="RHEA:41829"/>
    </physiologicalReaction>
</comment>
<keyword evidence="22" id="KW-0511">Multifunctional enzyme</keyword>
<dbReference type="EC" id="1.3.1.39" evidence="2"/>
<comment type="catalytic activity">
    <reaction evidence="26">
        <text>(3R)-hydroxydecanoyl-[ACP] = (2E)-decenoyl-[ACP] + H2O</text>
        <dbReference type="Rhea" id="RHEA:41860"/>
        <dbReference type="Rhea" id="RHEA-COMP:9638"/>
        <dbReference type="Rhea" id="RHEA-COMP:9639"/>
        <dbReference type="ChEBI" id="CHEBI:15377"/>
        <dbReference type="ChEBI" id="CHEBI:78466"/>
        <dbReference type="ChEBI" id="CHEBI:78467"/>
    </reaction>
    <physiologicalReaction direction="left-to-right" evidence="26">
        <dbReference type="Rhea" id="RHEA:41861"/>
    </physiologicalReaction>
</comment>
<comment type="catalytic activity">
    <reaction evidence="61">
        <text>butanoyl-[ACP] + malonyl-[ACP] + H(+) = 3-oxohexanoyl-[ACP] + holo-[ACP] + CO2</text>
        <dbReference type="Rhea" id="RHEA:41820"/>
        <dbReference type="Rhea" id="RHEA-COMP:9623"/>
        <dbReference type="Rhea" id="RHEA-COMP:9628"/>
        <dbReference type="Rhea" id="RHEA-COMP:9629"/>
        <dbReference type="Rhea" id="RHEA-COMP:9685"/>
        <dbReference type="ChEBI" id="CHEBI:15378"/>
        <dbReference type="ChEBI" id="CHEBI:16526"/>
        <dbReference type="ChEBI" id="CHEBI:64479"/>
        <dbReference type="ChEBI" id="CHEBI:78449"/>
        <dbReference type="ChEBI" id="CHEBI:78454"/>
        <dbReference type="ChEBI" id="CHEBI:78456"/>
    </reaction>
    <physiologicalReaction direction="left-to-right" evidence="61">
        <dbReference type="Rhea" id="RHEA:41821"/>
    </physiologicalReaction>
</comment>
<dbReference type="GO" id="GO:0004316">
    <property type="term" value="F:3-oxoacyl-[acyl-carrier-protein] reductase (NADPH) activity"/>
    <property type="evidence" value="ECO:0007669"/>
    <property type="project" value="UniProtKB-EC"/>
</dbReference>
<comment type="catalytic activity">
    <reaction evidence="48">
        <text>(2E)-octenoyl-[ACP] + NADPH + H(+) = octanoyl-[ACP] + NADP(+)</text>
        <dbReference type="Rhea" id="RHEA:41848"/>
        <dbReference type="Rhea" id="RHEA-COMP:9635"/>
        <dbReference type="Rhea" id="RHEA-COMP:9636"/>
        <dbReference type="ChEBI" id="CHEBI:15378"/>
        <dbReference type="ChEBI" id="CHEBI:57783"/>
        <dbReference type="ChEBI" id="CHEBI:58349"/>
        <dbReference type="ChEBI" id="CHEBI:78462"/>
        <dbReference type="ChEBI" id="CHEBI:78463"/>
    </reaction>
    <physiologicalReaction direction="left-to-right" evidence="48">
        <dbReference type="Rhea" id="RHEA:41849"/>
    </physiologicalReaction>
</comment>
<evidence type="ECO:0000256" key="51">
    <source>
        <dbReference type="ARBA" id="ARBA00048650"/>
    </source>
</evidence>
<comment type="catalytic activity">
    <reaction evidence="37">
        <text>3-oxodecanoyl-[ACP] + NADPH + H(+) = (3R)-hydroxydecanoyl-[ACP] + NADP(+)</text>
        <dbReference type="Rhea" id="RHEA:41856"/>
        <dbReference type="Rhea" id="RHEA-COMP:9637"/>
        <dbReference type="Rhea" id="RHEA-COMP:9638"/>
        <dbReference type="ChEBI" id="CHEBI:15378"/>
        <dbReference type="ChEBI" id="CHEBI:57783"/>
        <dbReference type="ChEBI" id="CHEBI:58349"/>
        <dbReference type="ChEBI" id="CHEBI:78464"/>
        <dbReference type="ChEBI" id="CHEBI:78466"/>
    </reaction>
    <physiologicalReaction direction="left-to-right" evidence="37">
        <dbReference type="Rhea" id="RHEA:41857"/>
    </physiologicalReaction>
</comment>
<evidence type="ECO:0000256" key="1">
    <source>
        <dbReference type="ARBA" id="ARBA00005189"/>
    </source>
</evidence>
<dbReference type="SMART" id="SM00825">
    <property type="entry name" value="PKS_KS"/>
    <property type="match status" value="1"/>
</dbReference>
<keyword evidence="18" id="KW-0560">Oxidoreductase</keyword>
<evidence type="ECO:0000256" key="33">
    <source>
        <dbReference type="ARBA" id="ARBA00044883"/>
    </source>
</evidence>
<evidence type="ECO:0000256" key="25">
    <source>
        <dbReference type="ARBA" id="ARBA00023373"/>
    </source>
</evidence>
<dbReference type="SUPFAM" id="SSF52151">
    <property type="entry name" value="FabD/lysophospholipase-like"/>
    <property type="match status" value="1"/>
</dbReference>
<evidence type="ECO:0000256" key="9">
    <source>
        <dbReference type="ARBA" id="ARBA00022516"/>
    </source>
</evidence>
<feature type="active site" description="Proton acceptor; for dehydratase activity" evidence="64">
    <location>
        <position position="871"/>
    </location>
</feature>
<evidence type="ECO:0000256" key="54">
    <source>
        <dbReference type="ARBA" id="ARBA00048935"/>
    </source>
</evidence>
<dbReference type="Pfam" id="PF16197">
    <property type="entry name" value="KAsynt_C_assoc"/>
    <property type="match status" value="1"/>
</dbReference>
<evidence type="ECO:0000256" key="43">
    <source>
        <dbReference type="ARBA" id="ARBA00047953"/>
    </source>
</evidence>
<evidence type="ECO:0000256" key="60">
    <source>
        <dbReference type="ARBA" id="ARBA00049422"/>
    </source>
</evidence>
<dbReference type="InterPro" id="IPR036291">
    <property type="entry name" value="NAD(P)-bd_dom_sf"/>
</dbReference>
<evidence type="ECO:0000256" key="42">
    <source>
        <dbReference type="ARBA" id="ARBA00047897"/>
    </source>
</evidence>
<evidence type="ECO:0000256" key="53">
    <source>
        <dbReference type="ARBA" id="ARBA00048704"/>
    </source>
</evidence>
<dbReference type="SUPFAM" id="SSF53901">
    <property type="entry name" value="Thiolase-like"/>
    <property type="match status" value="1"/>
</dbReference>
<evidence type="ECO:0000256" key="41">
    <source>
        <dbReference type="ARBA" id="ARBA00047810"/>
    </source>
</evidence>
<evidence type="ECO:0000256" key="16">
    <source>
        <dbReference type="ARBA" id="ARBA00022898"/>
    </source>
</evidence>
<dbReference type="CDD" id="cd05195">
    <property type="entry name" value="enoyl_red"/>
    <property type="match status" value="1"/>
</dbReference>
<dbReference type="InterPro" id="IPR049552">
    <property type="entry name" value="PKS_DH_N"/>
</dbReference>
<sequence>MNAQEEIVISGISGRFPECRNIDEFQRALLRGDDLMSEDDRRFPAGAKGLPKRQGKVPDIDKFDAAFFGLHSKQAHFTDPRQRILLETAYECIIDAGYNPAELKGTKTGVIVGMSLFTNFTETTAEDESGYSILGISHVSAANRISSCFDLTGPSYALDTGCSSSLYAFSQAYDYLKRGEIQFAIVGGAHVGLHPEESALYNKLSMLSPEGKCKVFNRERNGFARSEAVCCYFLQKRSTCRRVYATVLGCKTNTNGYVKEGYTVPSARMQLKLMQELYEEVNVQSNEVNYVEMHGTGSRIGDIIECQSIVDMFCKDRKKPLLIGSVKSNMGHGETASGLAAMTKVLIAMKTGILPANIHMDPIDESLPGIGDKKLQIVTRNLFWNPRIAAINSFGFGGANAHVLLKPFAELKGKPNISRKYRLVQVSGRTEEAVGHFLQQIHQNRNDEDFLSLLDEVHKLNIDGHFFRGYSVIGPNSTQEIAYCKPGKRPIWFIYSGMGSHWPGMGRDLMNIRAFRETFERCDAAVKPYGVDLMQTIMNPPENALENLGNCFTAILAISISLTDLLASIGVKPDYFAGHSLGEVGCAYANGDLTPEQAILLAYSKYHAVNQQKLPLGQMAAVGFPIEELEKRLPRDVYIACRNGKTSATITGLEQPVRHFVDELKKQGVPAKLIYTDRIAFHSKYLMDSDRHMLDFVGKVIPEPRRRSEKWISTSLTPGEEYGDWADYNCAKYHANNYMNVVHFSAIYEKIQPNAIVVEISPNGILQSVIKKELGPENTVISLLDRSVGNQEECLLTALGRLFNAGGQPNLRKLYDEISFPVNHDAQSLSHMVQWEHKTSWFVPYWKNSDSSGKIISINLSEEKHKYLKGHAINGKIVMPAAGFLCMVWKLASETHSDSTLPVVFERVEFKESVTLTQDGNTEFLVSIMKESGHFQVVHAGVAVVLGTIRFTSDANSEFKYKYIENTRSELVVTRENFYKEAHLRKYNYFNEFQGIIKCDVDGLNGEIEWFDNYTSFLDSMLQLSLLDNTSRCFLIPCEIKRVVIDPAAHTQETRQKAIRVTRDPHCNVVKTNAIEICGVKFKKIPLQEKPQPDVLQETFEFVAFDSPDNDKFDLQTSLRIALQIIIQNTPGLIKKLLVGEFLVEENSKKLTTQVKEILKDQVMTEVNYIPINDAHETFQIILTDVNNLQKIDSKLLSTLLNENGFLLCTGNPNEICLEYTETIFKTPNVSLLRPKRNFPESYNTVNIRTADFKWLEKLKNHIVNNEQKTIVLFSQSDDYSGIIGLQKCLMAEEARVEFNAVIINDKNADIFSVDDGFYREQIAKGLALSFLQGGQWGTFVHLPSMELAPRQCKNASIGLRIPDDWSTLCWIEKPTLLQGESKGEIVNVHFSTINPRDKLFLIGKAPEEFNFGLEYSGVTETNRKVMGIVDKGSFSLQLTSHPDFTWDVPNKWTLEEAATVPLAYTKCIYGLIVKGSMRKDSTILIHDATSDIGLAAIAIALSLTRSVFATVGNSEKQEILKGMYPELVTAHIGIASDFSYEQVIKTQTKGKGVDIVVNNLGEEHLEVSLNCLSQKGIFLDFHGENRSLETRLDLNTFFNNYQFYKITLEDIFEEPSEIKQRIHHLIKEGIEFGKVKPIHSTNFDSTQIEAAVNYLSSEKHIGKIAIKIQSENLHQPILAYPRLYFNPDKTYIVIGGLGGIGLELTNWLIAKGATKIILNARRNISNGYQMLSLRKRLQLRQIDLTINLSDTTTLEGAEELVQSAENIAPVGGIFNAAMVLKDANFVDQTEASFVEAFKPKIISGGNLDAVSRKHCPHLDHFVVFSTVWAGRGHIGQTNYTMANSALESLCRRRRADNLPALAVQWGPIGEVGFLSSTRAEQKDLFNMVPQQISSCLGTLEKFLLQEVAVGSSVALRKKKETVAAKPHLPVKTAAKCVAEVLGIEDINSVSQLAKLSQLGLDSLLAAEVKHALYRQFQLDINLEDIRDLTFEKLADMQKNHKIKHKIVENFPPPLLSEVPLVKLNDAGIDNKIILFMIHPIEGYLHYLVPLAKTLSTTVYGLQCTKESGRETIPDTAEYFLELMRTVQPTGPYFMCGYSYGCTLGFEIALQLEREKERVELVLIDGAPDYARRVFRNEEEMKQKIVRLFPALFKQVDLDKIKSIMNRHRKPEDSMASIFESISGETGLDFDVIKNAGEHYFNRCKASFRYQPSAKFTGNIKLIRRLDNPEAENDDYGLQKMCCKSVEVTKLNGDHITILFGENLEKITRIINDWINSQII</sequence>
<evidence type="ECO:0000256" key="34">
    <source>
        <dbReference type="ARBA" id="ARBA00047300"/>
    </source>
</evidence>
<dbReference type="InterPro" id="IPR029058">
    <property type="entry name" value="AB_hydrolase_fold"/>
</dbReference>
<comment type="catalytic activity">
    <reaction evidence="62">
        <text>(2E)-decenoyl-[ACP] + NADPH + H(+) = decanoyl-[ACP] + NADP(+)</text>
        <dbReference type="Rhea" id="RHEA:41864"/>
        <dbReference type="Rhea" id="RHEA-COMP:9639"/>
        <dbReference type="Rhea" id="RHEA-COMP:9640"/>
        <dbReference type="ChEBI" id="CHEBI:15378"/>
        <dbReference type="ChEBI" id="CHEBI:57783"/>
        <dbReference type="ChEBI" id="CHEBI:58349"/>
        <dbReference type="ChEBI" id="CHEBI:78467"/>
        <dbReference type="ChEBI" id="CHEBI:78468"/>
    </reaction>
    <physiologicalReaction direction="left-to-right" evidence="62">
        <dbReference type="Rhea" id="RHEA:41865"/>
    </physiologicalReaction>
</comment>
<evidence type="ECO:0000256" key="22">
    <source>
        <dbReference type="ARBA" id="ARBA00023268"/>
    </source>
</evidence>
<evidence type="ECO:0000256" key="18">
    <source>
        <dbReference type="ARBA" id="ARBA00023002"/>
    </source>
</evidence>
<dbReference type="SUPFAM" id="SSF47336">
    <property type="entry name" value="ACP-like"/>
    <property type="match status" value="1"/>
</dbReference>
<evidence type="ECO:0000256" key="48">
    <source>
        <dbReference type="ARBA" id="ARBA00048420"/>
    </source>
</evidence>
<dbReference type="SUPFAM" id="SSF55048">
    <property type="entry name" value="Probable ACP-binding domain of malonyl-CoA ACP transacylase"/>
    <property type="match status" value="1"/>
</dbReference>
<reference evidence="68" key="1">
    <citation type="submission" date="2022-01" db="EMBL/GenBank/DDBJ databases">
        <authorList>
            <person name="King R."/>
        </authorList>
    </citation>
    <scope>NUCLEOTIDE SEQUENCE</scope>
</reference>
<comment type="catalytic activity">
    <reaction evidence="46">
        <text>(2E)-dodecenoyl-[ACP] + NADPH + H(+) = dodecanoyl-[ACP] + NADP(+)</text>
        <dbReference type="Rhea" id="RHEA:41880"/>
        <dbReference type="Rhea" id="RHEA-COMP:9643"/>
        <dbReference type="Rhea" id="RHEA-COMP:9644"/>
        <dbReference type="ChEBI" id="CHEBI:15378"/>
        <dbReference type="ChEBI" id="CHEBI:57783"/>
        <dbReference type="ChEBI" id="CHEBI:58349"/>
        <dbReference type="ChEBI" id="CHEBI:65264"/>
        <dbReference type="ChEBI" id="CHEBI:78472"/>
    </reaction>
    <physiologicalReaction direction="left-to-right" evidence="46">
        <dbReference type="Rhea" id="RHEA:41881"/>
    </physiologicalReaction>
</comment>
<evidence type="ECO:0000256" key="58">
    <source>
        <dbReference type="ARBA" id="ARBA00049263"/>
    </source>
</evidence>
<evidence type="ECO:0000256" key="19">
    <source>
        <dbReference type="ARBA" id="ARBA00023027"/>
    </source>
</evidence>
<comment type="catalytic activity">
    <reaction evidence="51">
        <text>a 2,3-saturated acyl-[ACP] + NADP(+) = a (2E)-enoyl-[ACP] + NADPH + H(+)</text>
        <dbReference type="Rhea" id="RHEA:22564"/>
        <dbReference type="Rhea" id="RHEA-COMP:9925"/>
        <dbReference type="Rhea" id="RHEA-COMP:9926"/>
        <dbReference type="ChEBI" id="CHEBI:15378"/>
        <dbReference type="ChEBI" id="CHEBI:57783"/>
        <dbReference type="ChEBI" id="CHEBI:58349"/>
        <dbReference type="ChEBI" id="CHEBI:78784"/>
        <dbReference type="ChEBI" id="CHEBI:78785"/>
        <dbReference type="EC" id="1.3.1.39"/>
    </reaction>
    <physiologicalReaction direction="right-to-left" evidence="51">
        <dbReference type="Rhea" id="RHEA:22566"/>
    </physiologicalReaction>
</comment>
<comment type="catalytic activity">
    <reaction evidence="38">
        <text>tetradecanoyl-[ACP] + malonyl-[ACP] + H(+) = 3-oxohexadecanoyl-[ACP] + holo-[ACP] + CO2</text>
        <dbReference type="Rhea" id="RHEA:41900"/>
        <dbReference type="Rhea" id="RHEA-COMP:9623"/>
        <dbReference type="Rhea" id="RHEA-COMP:9648"/>
        <dbReference type="Rhea" id="RHEA-COMP:9649"/>
        <dbReference type="Rhea" id="RHEA-COMP:9685"/>
        <dbReference type="ChEBI" id="CHEBI:15378"/>
        <dbReference type="ChEBI" id="CHEBI:16526"/>
        <dbReference type="ChEBI" id="CHEBI:64479"/>
        <dbReference type="ChEBI" id="CHEBI:78449"/>
        <dbReference type="ChEBI" id="CHEBI:78477"/>
        <dbReference type="ChEBI" id="CHEBI:78478"/>
    </reaction>
    <physiologicalReaction direction="left-to-right" evidence="38">
        <dbReference type="Rhea" id="RHEA:41901"/>
    </physiologicalReaction>
</comment>
<evidence type="ECO:0000256" key="40">
    <source>
        <dbReference type="ARBA" id="ARBA00047578"/>
    </source>
</evidence>
<organism evidence="68 69">
    <name type="scientific">Phyllotreta striolata</name>
    <name type="common">Striped flea beetle</name>
    <name type="synonym">Crioceris striolata</name>
    <dbReference type="NCBI Taxonomy" id="444603"/>
    <lineage>
        <taxon>Eukaryota</taxon>
        <taxon>Metazoa</taxon>
        <taxon>Ecdysozoa</taxon>
        <taxon>Arthropoda</taxon>
        <taxon>Hexapoda</taxon>
        <taxon>Insecta</taxon>
        <taxon>Pterygota</taxon>
        <taxon>Neoptera</taxon>
        <taxon>Endopterygota</taxon>
        <taxon>Coleoptera</taxon>
        <taxon>Polyphaga</taxon>
        <taxon>Cucujiformia</taxon>
        <taxon>Chrysomeloidea</taxon>
        <taxon>Chrysomelidae</taxon>
        <taxon>Galerucinae</taxon>
        <taxon>Alticini</taxon>
        <taxon>Phyllotreta</taxon>
    </lineage>
</organism>
<dbReference type="SUPFAM" id="SSF53474">
    <property type="entry name" value="alpha/beta-Hydrolases"/>
    <property type="match status" value="1"/>
</dbReference>
<dbReference type="Pfam" id="PF13602">
    <property type="entry name" value="ADH_zinc_N_2"/>
    <property type="match status" value="1"/>
</dbReference>
<dbReference type="InterPro" id="IPR049391">
    <property type="entry name" value="FAS_pseudo-KR"/>
</dbReference>